<dbReference type="Pfam" id="PF10756">
    <property type="entry name" value="bPH_6"/>
    <property type="match status" value="1"/>
</dbReference>
<name>A0A4Q7ZGT0_9ACTN</name>
<evidence type="ECO:0000259" key="2">
    <source>
        <dbReference type="Pfam" id="PF10756"/>
    </source>
</evidence>
<evidence type="ECO:0000313" key="3">
    <source>
        <dbReference type="EMBL" id="RZU49571.1"/>
    </source>
</evidence>
<feature type="transmembrane region" description="Helical" evidence="1">
    <location>
        <begin position="56"/>
        <end position="77"/>
    </location>
</feature>
<dbReference type="Proteomes" id="UP000292564">
    <property type="component" value="Unassembled WGS sequence"/>
</dbReference>
<feature type="domain" description="Low molecular weight protein antigen 6 PH" evidence="2">
    <location>
        <begin position="80"/>
        <end position="132"/>
    </location>
</feature>
<keyword evidence="1" id="KW-0812">Transmembrane</keyword>
<dbReference type="OrthoDB" id="5191717at2"/>
<comment type="caution">
    <text evidence="3">The sequence shown here is derived from an EMBL/GenBank/DDBJ whole genome shotgun (WGS) entry which is preliminary data.</text>
</comment>
<keyword evidence="1" id="KW-0472">Membrane</keyword>
<sequence>MDAAFAGVPARFRPTWQQALGHGLYVGGVMSVVGVAGGLLAAVAGLHWAAVPAPPSWVWLLLAVGPPLVAVPIGLLVGRRQAVVVDADGIRTVAPFTRVVEPWSRVVDLRAERRGGRTVVSVYLDTGASVQLCAPYSGEMFAADPQFELKVGALSHLWRSHRFGGVPC</sequence>
<accession>A0A4Q7ZGT0</accession>
<feature type="transmembrane region" description="Helical" evidence="1">
    <location>
        <begin position="23"/>
        <end position="50"/>
    </location>
</feature>
<keyword evidence="1" id="KW-1133">Transmembrane helix</keyword>
<keyword evidence="4" id="KW-1185">Reference proteome</keyword>
<evidence type="ECO:0000313" key="4">
    <source>
        <dbReference type="Proteomes" id="UP000292564"/>
    </source>
</evidence>
<proteinExistence type="predicted"/>
<dbReference type="InterPro" id="IPR019692">
    <property type="entry name" value="CFP-6_PH"/>
</dbReference>
<evidence type="ECO:0000256" key="1">
    <source>
        <dbReference type="SAM" id="Phobius"/>
    </source>
</evidence>
<gene>
    <name evidence="3" type="ORF">EV385_1324</name>
</gene>
<organism evidence="3 4">
    <name type="scientific">Krasilnikovia cinnamomea</name>
    <dbReference type="NCBI Taxonomy" id="349313"/>
    <lineage>
        <taxon>Bacteria</taxon>
        <taxon>Bacillati</taxon>
        <taxon>Actinomycetota</taxon>
        <taxon>Actinomycetes</taxon>
        <taxon>Micromonosporales</taxon>
        <taxon>Micromonosporaceae</taxon>
        <taxon>Krasilnikovia</taxon>
    </lineage>
</organism>
<dbReference type="RefSeq" id="WP_130508628.1">
    <property type="nucleotide sequence ID" value="NZ_SHKY01000001.1"/>
</dbReference>
<dbReference type="EMBL" id="SHKY01000001">
    <property type="protein sequence ID" value="RZU49571.1"/>
    <property type="molecule type" value="Genomic_DNA"/>
</dbReference>
<protein>
    <submittedName>
        <fullName evidence="3">PH (Pleckstrin Homology) domain-containing protein</fullName>
    </submittedName>
</protein>
<reference evidence="3 4" key="1">
    <citation type="submission" date="2019-02" db="EMBL/GenBank/DDBJ databases">
        <title>Sequencing the genomes of 1000 actinobacteria strains.</title>
        <authorList>
            <person name="Klenk H.-P."/>
        </authorList>
    </citation>
    <scope>NUCLEOTIDE SEQUENCE [LARGE SCALE GENOMIC DNA]</scope>
    <source>
        <strain evidence="3 4">DSM 45162</strain>
    </source>
</reference>
<dbReference type="AlphaFoldDB" id="A0A4Q7ZGT0"/>